<dbReference type="Gene3D" id="2.40.170.20">
    <property type="entry name" value="TonB-dependent receptor, beta-barrel domain"/>
    <property type="match status" value="1"/>
</dbReference>
<dbReference type="Proteomes" id="UP000233387">
    <property type="component" value="Unassembled WGS sequence"/>
</dbReference>
<comment type="caution">
    <text evidence="4">The sequence shown here is derived from an EMBL/GenBank/DDBJ whole genome shotgun (WGS) entry which is preliminary data.</text>
</comment>
<dbReference type="RefSeq" id="WP_101357668.1">
    <property type="nucleotide sequence ID" value="NZ_NKXO01000005.1"/>
</dbReference>
<dbReference type="GO" id="GO:0009279">
    <property type="term" value="C:cell outer membrane"/>
    <property type="evidence" value="ECO:0007669"/>
    <property type="project" value="UniProtKB-SubCell"/>
</dbReference>
<organism evidence="4 5">
    <name type="scientific">Raineya orbicola</name>
    <dbReference type="NCBI Taxonomy" id="2016530"/>
    <lineage>
        <taxon>Bacteria</taxon>
        <taxon>Pseudomonadati</taxon>
        <taxon>Bacteroidota</taxon>
        <taxon>Cytophagia</taxon>
        <taxon>Cytophagales</taxon>
        <taxon>Raineyaceae</taxon>
        <taxon>Raineya</taxon>
    </lineage>
</organism>
<dbReference type="InterPro" id="IPR036942">
    <property type="entry name" value="Beta-barrel_TonB_sf"/>
</dbReference>
<sequence>MKLNFQNTWTWTKNKTISINNTFENQGISNVLAVVFKQNAQNYILFNVDYFLPNLITPSNNYWFLDLEYRYKFKKPVDLSIYCKNLFNQRYFEQIETSDFAILTYRTNLLPRYFMISVSCNF</sequence>
<evidence type="ECO:0000256" key="1">
    <source>
        <dbReference type="ARBA" id="ARBA00004442"/>
    </source>
</evidence>
<evidence type="ECO:0000256" key="2">
    <source>
        <dbReference type="ARBA" id="ARBA00023136"/>
    </source>
</evidence>
<keyword evidence="3" id="KW-0998">Cell outer membrane</keyword>
<dbReference type="EMBL" id="NKXO01000005">
    <property type="protein sequence ID" value="PKQ70480.1"/>
    <property type="molecule type" value="Genomic_DNA"/>
</dbReference>
<accession>A0A2N3IJG2</accession>
<evidence type="ECO:0000313" key="4">
    <source>
        <dbReference type="EMBL" id="PKQ70480.1"/>
    </source>
</evidence>
<keyword evidence="4" id="KW-0675">Receptor</keyword>
<keyword evidence="5" id="KW-1185">Reference proteome</keyword>
<comment type="subcellular location">
    <subcellularLocation>
        <location evidence="1">Cell outer membrane</location>
    </subcellularLocation>
</comment>
<protein>
    <submittedName>
        <fullName evidence="4">TonB dependent receptor</fullName>
    </submittedName>
</protein>
<gene>
    <name evidence="4" type="ORF">Rain11_0400</name>
</gene>
<dbReference type="SUPFAM" id="SSF56935">
    <property type="entry name" value="Porins"/>
    <property type="match status" value="1"/>
</dbReference>
<keyword evidence="2" id="KW-0472">Membrane</keyword>
<dbReference type="AlphaFoldDB" id="A0A2N3IJG2"/>
<name>A0A2N3IJG2_9BACT</name>
<dbReference type="OrthoDB" id="603275at2"/>
<proteinExistence type="predicted"/>
<evidence type="ECO:0000313" key="5">
    <source>
        <dbReference type="Proteomes" id="UP000233387"/>
    </source>
</evidence>
<reference evidence="4 5" key="1">
    <citation type="submission" date="2017-06" db="EMBL/GenBank/DDBJ databases">
        <title>Raineya orbicola gen. nov., sp. nov. a slightly thermophilic bacterium of the phylum Bacteroidetes and the description of Raineyaceae fam. nov.</title>
        <authorList>
            <person name="Albuquerque L."/>
            <person name="Polonia A.R.M."/>
            <person name="Barroso C."/>
            <person name="Froufe H.J.C."/>
            <person name="Lage O."/>
            <person name="Lobo-Da-Cunha A."/>
            <person name="Egas C."/>
            <person name="Da Costa M.S."/>
        </authorList>
    </citation>
    <scope>NUCLEOTIDE SEQUENCE [LARGE SCALE GENOMIC DNA]</scope>
    <source>
        <strain evidence="4 5">SPSPC-11</strain>
    </source>
</reference>
<evidence type="ECO:0000256" key="3">
    <source>
        <dbReference type="ARBA" id="ARBA00023237"/>
    </source>
</evidence>